<dbReference type="GO" id="GO:0001080">
    <property type="term" value="P:nitrogen catabolite activation of transcription from RNA polymerase II promoter"/>
    <property type="evidence" value="ECO:0007669"/>
    <property type="project" value="TreeGrafter"/>
</dbReference>
<gene>
    <name evidence="8" type="ORF">AC631_01412</name>
</gene>
<keyword evidence="1" id="KW-0479">Metal-binding</keyword>
<dbReference type="GO" id="GO:0000981">
    <property type="term" value="F:DNA-binding transcription factor activity, RNA polymerase II-specific"/>
    <property type="evidence" value="ECO:0007669"/>
    <property type="project" value="InterPro"/>
</dbReference>
<evidence type="ECO:0000313" key="9">
    <source>
        <dbReference type="Proteomes" id="UP000054251"/>
    </source>
</evidence>
<protein>
    <recommendedName>
        <fullName evidence="7">Zn(2)-C6 fungal-type domain-containing protein</fullName>
    </recommendedName>
</protein>
<keyword evidence="2" id="KW-0862">Zinc</keyword>
<dbReference type="PROSITE" id="PS50048">
    <property type="entry name" value="ZN2_CY6_FUNGAL_2"/>
    <property type="match status" value="1"/>
</dbReference>
<dbReference type="GeneID" id="26838421"/>
<dbReference type="Pfam" id="PF04082">
    <property type="entry name" value="Fungal_trans"/>
    <property type="match status" value="1"/>
</dbReference>
<dbReference type="InterPro" id="IPR001138">
    <property type="entry name" value="Zn2Cys6_DnaBD"/>
</dbReference>
<feature type="region of interest" description="Disordered" evidence="6">
    <location>
        <begin position="1023"/>
        <end position="1079"/>
    </location>
</feature>
<dbReference type="EMBL" id="LMYN01000019">
    <property type="protein sequence ID" value="KSA02815.1"/>
    <property type="molecule type" value="Genomic_DNA"/>
</dbReference>
<evidence type="ECO:0000256" key="5">
    <source>
        <dbReference type="ARBA" id="ARBA00023242"/>
    </source>
</evidence>
<keyword evidence="5" id="KW-0539">Nucleus</keyword>
<feature type="compositionally biased region" description="Polar residues" evidence="6">
    <location>
        <begin position="19"/>
        <end position="40"/>
    </location>
</feature>
<keyword evidence="3" id="KW-0805">Transcription regulation</keyword>
<feature type="compositionally biased region" description="Basic and acidic residues" evidence="6">
    <location>
        <begin position="1067"/>
        <end position="1079"/>
    </location>
</feature>
<comment type="caution">
    <text evidence="8">The sequence shown here is derived from an EMBL/GenBank/DDBJ whole genome shotgun (WGS) entry which is preliminary data.</text>
</comment>
<dbReference type="GO" id="GO:0008270">
    <property type="term" value="F:zinc ion binding"/>
    <property type="evidence" value="ECO:0007669"/>
    <property type="project" value="InterPro"/>
</dbReference>
<dbReference type="GO" id="GO:0003677">
    <property type="term" value="F:DNA binding"/>
    <property type="evidence" value="ECO:0007669"/>
    <property type="project" value="InterPro"/>
</dbReference>
<evidence type="ECO:0000256" key="4">
    <source>
        <dbReference type="ARBA" id="ARBA00023163"/>
    </source>
</evidence>
<dbReference type="PANTHER" id="PTHR31668:SF4">
    <property type="entry name" value="TRANSCRIPTIONAL ACTIVATOR PROTEIN DAL81"/>
    <property type="match status" value="1"/>
</dbReference>
<dbReference type="OrthoDB" id="2264294at2759"/>
<dbReference type="SMART" id="SM00906">
    <property type="entry name" value="Fungal_trans"/>
    <property type="match status" value="1"/>
</dbReference>
<feature type="compositionally biased region" description="Polar residues" evidence="6">
    <location>
        <begin position="1"/>
        <end position="12"/>
    </location>
</feature>
<dbReference type="Gene3D" id="4.10.240.10">
    <property type="entry name" value="Zn(2)-C6 fungal-type DNA-binding domain"/>
    <property type="match status" value="1"/>
</dbReference>
<dbReference type="SUPFAM" id="SSF57701">
    <property type="entry name" value="Zn2/Cys6 DNA-binding domain"/>
    <property type="match status" value="1"/>
</dbReference>
<evidence type="ECO:0000256" key="2">
    <source>
        <dbReference type="ARBA" id="ARBA00022833"/>
    </source>
</evidence>
<accession>A0A0V1Q3Q4</accession>
<evidence type="ECO:0000259" key="7">
    <source>
        <dbReference type="PROSITE" id="PS50048"/>
    </source>
</evidence>
<evidence type="ECO:0000256" key="3">
    <source>
        <dbReference type="ARBA" id="ARBA00023015"/>
    </source>
</evidence>
<feature type="region of interest" description="Disordered" evidence="6">
    <location>
        <begin position="960"/>
        <end position="990"/>
    </location>
</feature>
<keyword evidence="9" id="KW-1185">Reference proteome</keyword>
<sequence>MTGGDHSSNNTPVKEEQNQHNTPLHITAHSISNSANTDNMNDNKHNAHALGKSSQGLHPPENGNSNEFGLSPQNYFDSNWASSLLMDPNSDILYNMDFDSQENLTTANSMIYHSNTPTETPGINMKLGLAPSQPTINGVVPLEHQVPQISRPASNFAPKSQQEYIQAQQSIPPQQQNIPPHQQNLPPQQQNLPPQQQNLPPQQQNLPPQQQNLPPQQQNLPRRQQNIPPAQQTKSTKQRRPCDHCRRRKTKCVIIPNTNNCAQCESKSLTCTYVGLALKRKTGYDSDGDSKRLKTTNEKTRENKLGNEQTNQVMGPIQVDRSTIVAPNVPIRDVAPVRDYSSINNSLLQKTLSLQFPRSSFYVGPTSYLYDINLLNLIIDSQNNANGTISNKGNTSNNGSGKIEQVNLSNSTSLRKVGDNAQFILKDDQSPRSYQNMSNDVDTVEKFVAPHGQILIDLYFRIIHPSYPILHKKVFLEKYSRTHREFSAPLLAAVYALAIQWWEYDPQLNKFPKPNVDLILKVGLNNYLLEILKRPKLSAVQAGLLLLQCKHIIQSSNEQDTAVKNSANTNSPALTSDSHYSDWVLCSQVITLAEELGLGLNCKNWKLPKWERGLRKRLAWAVYMEDKWLSLKNSRPSHINELNWVVVSLIDEDFPEKHGDGDLKEGSSDIDNGKKIFMNLINLTMILSDILDKFYSMKAMAEINDIAQVLQIAKPLQLRLRNWYHSLPVDLQMSSVQPRKLCSNGYLQLAYFATELTLHRKIITTIFVQSLAGNPPPKELVGVCRTAAKTRLSASIEFVRDLKPEHMHSFWHSSSSSNFTLICTFAAILYMTSSNKEESDFYKDQIFNYRWILKISSKGFDRICDVLSELDTVLNHIPGLLNDNSDLPMMAPNESASGYSHSQILQDIPAGASQFSFRDTSLYLNFNRPSSMMYNKQDFDKNSNNNDENNRMRTTHQQYTNRQGDDYDSPYESHLNHSSTPYSNQGQHHLQNGNQISSVQHQVQDLSPKTMIKHQLPFGSENEQRAISDNSPVDHHTLHNMNSNMDNIHVTHTSKTHNISPTNNDGIKSDLKSDKEERK</sequence>
<evidence type="ECO:0000256" key="1">
    <source>
        <dbReference type="ARBA" id="ARBA00022723"/>
    </source>
</evidence>
<feature type="compositionally biased region" description="Polar residues" evidence="6">
    <location>
        <begin position="152"/>
        <end position="167"/>
    </location>
</feature>
<proteinExistence type="predicted"/>
<dbReference type="PANTHER" id="PTHR31668">
    <property type="entry name" value="GLUCOSE TRANSPORT TRANSCRIPTION REGULATOR RGT1-RELATED-RELATED"/>
    <property type="match status" value="1"/>
</dbReference>
<dbReference type="SMART" id="SM00066">
    <property type="entry name" value="GAL4"/>
    <property type="match status" value="1"/>
</dbReference>
<dbReference type="GO" id="GO:0006351">
    <property type="term" value="P:DNA-templated transcription"/>
    <property type="evidence" value="ECO:0007669"/>
    <property type="project" value="InterPro"/>
</dbReference>
<dbReference type="CDD" id="cd12148">
    <property type="entry name" value="fungal_TF_MHR"/>
    <property type="match status" value="1"/>
</dbReference>
<feature type="compositionally biased region" description="Polar residues" evidence="6">
    <location>
        <begin position="52"/>
        <end position="70"/>
    </location>
</feature>
<evidence type="ECO:0000313" key="8">
    <source>
        <dbReference type="EMBL" id="KSA02815.1"/>
    </source>
</evidence>
<dbReference type="Proteomes" id="UP000054251">
    <property type="component" value="Unassembled WGS sequence"/>
</dbReference>
<keyword evidence="4" id="KW-0804">Transcription</keyword>
<feature type="compositionally biased region" description="Low complexity" evidence="6">
    <location>
        <begin position="168"/>
        <end position="229"/>
    </location>
</feature>
<feature type="domain" description="Zn(2)-C6 fungal-type" evidence="7">
    <location>
        <begin position="241"/>
        <end position="273"/>
    </location>
</feature>
<dbReference type="Pfam" id="PF00172">
    <property type="entry name" value="Zn_clus"/>
    <property type="match status" value="1"/>
</dbReference>
<organism evidence="8 9">
    <name type="scientific">Debaryomyces fabryi</name>
    <dbReference type="NCBI Taxonomy" id="58627"/>
    <lineage>
        <taxon>Eukaryota</taxon>
        <taxon>Fungi</taxon>
        <taxon>Dikarya</taxon>
        <taxon>Ascomycota</taxon>
        <taxon>Saccharomycotina</taxon>
        <taxon>Pichiomycetes</taxon>
        <taxon>Debaryomycetaceae</taxon>
        <taxon>Debaryomyces</taxon>
    </lineage>
</organism>
<name>A0A0V1Q3Q4_9ASCO</name>
<feature type="region of interest" description="Disordered" evidence="6">
    <location>
        <begin position="152"/>
        <end position="245"/>
    </location>
</feature>
<dbReference type="AlphaFoldDB" id="A0A0V1Q3Q4"/>
<feature type="compositionally biased region" description="Basic and acidic residues" evidence="6">
    <location>
        <begin position="1023"/>
        <end position="1037"/>
    </location>
</feature>
<dbReference type="GO" id="GO:0005634">
    <property type="term" value="C:nucleus"/>
    <property type="evidence" value="ECO:0007669"/>
    <property type="project" value="TreeGrafter"/>
</dbReference>
<dbReference type="InterPro" id="IPR036864">
    <property type="entry name" value="Zn2-C6_fun-type_DNA-bd_sf"/>
</dbReference>
<reference evidence="8 9" key="1">
    <citation type="submission" date="2015-11" db="EMBL/GenBank/DDBJ databases">
        <title>The genome of Debaryomyces fabryi.</title>
        <authorList>
            <person name="Tafer H."/>
            <person name="Lopandic K."/>
        </authorList>
    </citation>
    <scope>NUCLEOTIDE SEQUENCE [LARGE SCALE GENOMIC DNA]</scope>
    <source>
        <strain evidence="8 9">CBS 789</strain>
    </source>
</reference>
<feature type="region of interest" description="Disordered" evidence="6">
    <location>
        <begin position="1"/>
        <end position="70"/>
    </location>
</feature>
<dbReference type="InterPro" id="IPR050797">
    <property type="entry name" value="Carb_Metab_Trans_Reg"/>
</dbReference>
<evidence type="ECO:0000256" key="6">
    <source>
        <dbReference type="SAM" id="MobiDB-lite"/>
    </source>
</evidence>
<dbReference type="RefSeq" id="XP_015468917.1">
    <property type="nucleotide sequence ID" value="XM_015610242.1"/>
</dbReference>
<feature type="compositionally biased region" description="Polar residues" evidence="6">
    <location>
        <begin position="1039"/>
        <end position="1066"/>
    </location>
</feature>
<dbReference type="PROSITE" id="PS00463">
    <property type="entry name" value="ZN2_CY6_FUNGAL_1"/>
    <property type="match status" value="1"/>
</dbReference>
<dbReference type="InterPro" id="IPR007219">
    <property type="entry name" value="XnlR_reg_dom"/>
</dbReference>
<dbReference type="CDD" id="cd00067">
    <property type="entry name" value="GAL4"/>
    <property type="match status" value="1"/>
</dbReference>